<feature type="domain" description="Ras-GEF" evidence="4">
    <location>
        <begin position="1"/>
        <end position="163"/>
    </location>
</feature>
<dbReference type="SUPFAM" id="SSF48366">
    <property type="entry name" value="Ras GEF"/>
    <property type="match status" value="1"/>
</dbReference>
<dbReference type="PANTHER" id="PTHR23113:SF368">
    <property type="entry name" value="CELL DIVISION CONTROL PROTEIN 25"/>
    <property type="match status" value="1"/>
</dbReference>
<sequence length="225" mass="25313">IAHFIRICKKLYDFNNFHSLFAVVSALRSASVYRLSKTWATLTKRDRQTFDKLAEVFSDQNNWQNLREHVESLKLPCIPYLDLVYIDMAHPLRSSSGVGEDPQRTHKMNNILRIVANLQESKYPGLPLLPHIQRYLRSVRYIDELQKFVEDDQYKLSLRLEPPSPVSSWCSSKESVTGDSSLMSLSLSPAKLRGSSAPSSVPSTGGSSTGKFVPGHRKSSSLGSK</sequence>
<feature type="compositionally biased region" description="Polar residues" evidence="3">
    <location>
        <begin position="166"/>
        <end position="181"/>
    </location>
</feature>
<dbReference type="SMART" id="SM00147">
    <property type="entry name" value="RasGEF"/>
    <property type="match status" value="1"/>
</dbReference>
<protein>
    <recommendedName>
        <fullName evidence="4">Ras-GEF domain-containing protein</fullName>
    </recommendedName>
</protein>
<evidence type="ECO:0000256" key="3">
    <source>
        <dbReference type="SAM" id="MobiDB-lite"/>
    </source>
</evidence>
<feature type="compositionally biased region" description="Low complexity" evidence="3">
    <location>
        <begin position="194"/>
        <end position="210"/>
    </location>
</feature>
<dbReference type="GO" id="GO:0005085">
    <property type="term" value="F:guanyl-nucleotide exchange factor activity"/>
    <property type="evidence" value="ECO:0007669"/>
    <property type="project" value="UniProtKB-KW"/>
</dbReference>
<dbReference type="InterPro" id="IPR008937">
    <property type="entry name" value="Ras-like_GEF"/>
</dbReference>
<keyword evidence="1 2" id="KW-0344">Guanine-nucleotide releasing factor</keyword>
<evidence type="ECO:0000256" key="2">
    <source>
        <dbReference type="PROSITE-ProRule" id="PRU00168"/>
    </source>
</evidence>
<dbReference type="InterPro" id="IPR023578">
    <property type="entry name" value="Ras_GEF_dom_sf"/>
</dbReference>
<feature type="region of interest" description="Disordered" evidence="3">
    <location>
        <begin position="162"/>
        <end position="181"/>
    </location>
</feature>
<gene>
    <name evidence="5" type="ORF">AAG570_004794</name>
</gene>
<comment type="caution">
    <text evidence="5">The sequence shown here is derived from an EMBL/GenBank/DDBJ whole genome shotgun (WGS) entry which is preliminary data.</text>
</comment>
<feature type="region of interest" description="Disordered" evidence="3">
    <location>
        <begin position="187"/>
        <end position="225"/>
    </location>
</feature>
<dbReference type="AlphaFoldDB" id="A0ABD0YK18"/>
<organism evidence="5 6">
    <name type="scientific">Ranatra chinensis</name>
    <dbReference type="NCBI Taxonomy" id="642074"/>
    <lineage>
        <taxon>Eukaryota</taxon>
        <taxon>Metazoa</taxon>
        <taxon>Ecdysozoa</taxon>
        <taxon>Arthropoda</taxon>
        <taxon>Hexapoda</taxon>
        <taxon>Insecta</taxon>
        <taxon>Pterygota</taxon>
        <taxon>Neoptera</taxon>
        <taxon>Paraneoptera</taxon>
        <taxon>Hemiptera</taxon>
        <taxon>Heteroptera</taxon>
        <taxon>Panheteroptera</taxon>
        <taxon>Nepomorpha</taxon>
        <taxon>Nepidae</taxon>
        <taxon>Ranatrinae</taxon>
        <taxon>Ranatra</taxon>
    </lineage>
</organism>
<evidence type="ECO:0000313" key="6">
    <source>
        <dbReference type="Proteomes" id="UP001558652"/>
    </source>
</evidence>
<keyword evidence="6" id="KW-1185">Reference proteome</keyword>
<dbReference type="PANTHER" id="PTHR23113">
    <property type="entry name" value="GUANINE NUCLEOTIDE EXCHANGE FACTOR"/>
    <property type="match status" value="1"/>
</dbReference>
<evidence type="ECO:0000256" key="1">
    <source>
        <dbReference type="ARBA" id="ARBA00022658"/>
    </source>
</evidence>
<evidence type="ECO:0000313" key="5">
    <source>
        <dbReference type="EMBL" id="KAL1117469.1"/>
    </source>
</evidence>
<dbReference type="InterPro" id="IPR001895">
    <property type="entry name" value="RASGEF_cat_dom"/>
</dbReference>
<reference evidence="5 6" key="1">
    <citation type="submission" date="2024-07" db="EMBL/GenBank/DDBJ databases">
        <title>Chromosome-level genome assembly of the water stick insect Ranatra chinensis (Heteroptera: Nepidae).</title>
        <authorList>
            <person name="Liu X."/>
        </authorList>
    </citation>
    <scope>NUCLEOTIDE SEQUENCE [LARGE SCALE GENOMIC DNA]</scope>
    <source>
        <strain evidence="5">Cailab_2021Rc</strain>
        <tissue evidence="5">Muscle</tissue>
    </source>
</reference>
<evidence type="ECO:0000259" key="4">
    <source>
        <dbReference type="PROSITE" id="PS50009"/>
    </source>
</evidence>
<feature type="non-terminal residue" evidence="5">
    <location>
        <position position="1"/>
    </location>
</feature>
<dbReference type="Gene3D" id="1.10.840.10">
    <property type="entry name" value="Ras guanine-nucleotide exchange factors catalytic domain"/>
    <property type="match status" value="1"/>
</dbReference>
<dbReference type="InterPro" id="IPR036964">
    <property type="entry name" value="RASGEF_cat_dom_sf"/>
</dbReference>
<accession>A0ABD0YK18</accession>
<dbReference type="Proteomes" id="UP001558652">
    <property type="component" value="Unassembled WGS sequence"/>
</dbReference>
<dbReference type="EMBL" id="JBFDAA010000016">
    <property type="protein sequence ID" value="KAL1117469.1"/>
    <property type="molecule type" value="Genomic_DNA"/>
</dbReference>
<name>A0ABD0YK18_9HEMI</name>
<proteinExistence type="predicted"/>
<dbReference type="PROSITE" id="PS50009">
    <property type="entry name" value="RASGEF_CAT"/>
    <property type="match status" value="1"/>
</dbReference>
<dbReference type="Pfam" id="PF00617">
    <property type="entry name" value="RasGEF"/>
    <property type="match status" value="1"/>
</dbReference>